<evidence type="ECO:0000256" key="3">
    <source>
        <dbReference type="SAM" id="SignalP"/>
    </source>
</evidence>
<accession>A0A016VXV1</accession>
<reference evidence="6" key="1">
    <citation type="journal article" date="2015" name="Nat. Genet.">
        <title>The genome and transcriptome of the zoonotic hookworm Ancylostoma ceylanicum identify infection-specific gene families.</title>
        <authorList>
            <person name="Schwarz E.M."/>
            <person name="Hu Y."/>
            <person name="Antoshechkin I."/>
            <person name="Miller M.M."/>
            <person name="Sternberg P.W."/>
            <person name="Aroian R.V."/>
        </authorList>
    </citation>
    <scope>NUCLEOTIDE SEQUENCE</scope>
    <source>
        <strain evidence="6">HY135</strain>
    </source>
</reference>
<evidence type="ECO:0000259" key="4">
    <source>
        <dbReference type="PROSITE" id="PS51670"/>
    </source>
</evidence>
<dbReference type="Pfam" id="PF01549">
    <property type="entry name" value="ShK"/>
    <property type="match status" value="2"/>
</dbReference>
<evidence type="ECO:0000313" key="5">
    <source>
        <dbReference type="EMBL" id="EYC31548.1"/>
    </source>
</evidence>
<dbReference type="EMBL" id="JARK01001340">
    <property type="protein sequence ID" value="EYC31548.1"/>
    <property type="molecule type" value="Genomic_DNA"/>
</dbReference>
<feature type="signal peptide" evidence="3">
    <location>
        <begin position="1"/>
        <end position="28"/>
    </location>
</feature>
<feature type="domain" description="ShKT" evidence="4">
    <location>
        <begin position="148"/>
        <end position="188"/>
    </location>
</feature>
<organism evidence="5 6">
    <name type="scientific">Ancylostoma ceylanicum</name>
    <dbReference type="NCBI Taxonomy" id="53326"/>
    <lineage>
        <taxon>Eukaryota</taxon>
        <taxon>Metazoa</taxon>
        <taxon>Ecdysozoa</taxon>
        <taxon>Nematoda</taxon>
        <taxon>Chromadorea</taxon>
        <taxon>Rhabditida</taxon>
        <taxon>Rhabditina</taxon>
        <taxon>Rhabditomorpha</taxon>
        <taxon>Strongyloidea</taxon>
        <taxon>Ancylostomatidae</taxon>
        <taxon>Ancylostomatinae</taxon>
        <taxon>Ancylostoma</taxon>
    </lineage>
</organism>
<dbReference type="Gene3D" id="1.10.10.1870">
    <property type="entry name" value="ShTK domain-like"/>
    <property type="match status" value="1"/>
</dbReference>
<feature type="region of interest" description="Disordered" evidence="2">
    <location>
        <begin position="69"/>
        <end position="89"/>
    </location>
</feature>
<feature type="compositionally biased region" description="Pro residues" evidence="2">
    <location>
        <begin position="76"/>
        <end position="86"/>
    </location>
</feature>
<dbReference type="PANTHER" id="PTHR46219">
    <property type="entry name" value="PROTEIN CBG11138"/>
    <property type="match status" value="1"/>
</dbReference>
<protein>
    <recommendedName>
        <fullName evidence="4">ShKT domain-containing protein</fullName>
    </recommendedName>
</protein>
<dbReference type="InterPro" id="IPR003582">
    <property type="entry name" value="ShKT_dom"/>
</dbReference>
<name>A0A016VXV1_9BILA</name>
<dbReference type="SMART" id="SM00254">
    <property type="entry name" value="ShKT"/>
    <property type="match status" value="2"/>
</dbReference>
<evidence type="ECO:0000256" key="1">
    <source>
        <dbReference type="PROSITE-ProRule" id="PRU01005"/>
    </source>
</evidence>
<dbReference type="Gene3D" id="1.10.10.1940">
    <property type="match status" value="1"/>
</dbReference>
<dbReference type="PANTHER" id="PTHR46219:SF15">
    <property type="entry name" value="SHKT DOMAIN-CONTAINING PROTEIN"/>
    <property type="match status" value="1"/>
</dbReference>
<gene>
    <name evidence="5" type="primary">Acey_s0004.g2213</name>
    <name evidence="5" type="ORF">Y032_0004g2213</name>
</gene>
<dbReference type="PROSITE" id="PS51670">
    <property type="entry name" value="SHKT"/>
    <property type="match status" value="1"/>
</dbReference>
<dbReference type="STRING" id="53326.A0A016VXV1"/>
<dbReference type="OrthoDB" id="5855340at2759"/>
<sequence length="248" mass="26876">MRHATQRRKPAMFSAAFVAVALLASAIAQQCPDGRPPFGPCTPDCPPGFVCDPTIQQCCPTANTTSSTTSPIVIPTRPPNPLPLPTANPATSCKDKVNPRTGVSECRQRVGLCDVPIYFTVMTEQCPSTCKRCPGTFTSSTLPSGAACVDLVNPMSNASDCPFRTAQCQDPVYRDVMMKQCPKTCGFCTPNPSVVTTIRPIMRNPAVPQLAMKLMKNPFSFGKMVQKKFREPLDAPHTLQDFFGNGMR</sequence>
<evidence type="ECO:0000256" key="2">
    <source>
        <dbReference type="SAM" id="MobiDB-lite"/>
    </source>
</evidence>
<dbReference type="AlphaFoldDB" id="A0A016VXV1"/>
<evidence type="ECO:0000313" key="6">
    <source>
        <dbReference type="Proteomes" id="UP000024635"/>
    </source>
</evidence>
<comment type="caution">
    <text evidence="1">Lacks conserved residue(s) required for the propagation of feature annotation.</text>
</comment>
<comment type="caution">
    <text evidence="5">The sequence shown here is derived from an EMBL/GenBank/DDBJ whole genome shotgun (WGS) entry which is preliminary data.</text>
</comment>
<keyword evidence="6" id="KW-1185">Reference proteome</keyword>
<keyword evidence="3" id="KW-0732">Signal</keyword>
<proteinExistence type="predicted"/>
<feature type="chain" id="PRO_5001491288" description="ShKT domain-containing protein" evidence="3">
    <location>
        <begin position="29"/>
        <end position="248"/>
    </location>
</feature>
<dbReference type="Proteomes" id="UP000024635">
    <property type="component" value="Unassembled WGS sequence"/>
</dbReference>